<evidence type="ECO:0000256" key="1">
    <source>
        <dbReference type="SAM" id="MobiDB-lite"/>
    </source>
</evidence>
<feature type="region of interest" description="Disordered" evidence="1">
    <location>
        <begin position="109"/>
        <end position="129"/>
    </location>
</feature>
<gene>
    <name evidence="2" type="ORF">HTSR_0962</name>
</gene>
<evidence type="ECO:0000313" key="2">
    <source>
        <dbReference type="EMBL" id="AOW80146.1"/>
    </source>
</evidence>
<dbReference type="KEGG" id="halh:HTSR_0962"/>
<dbReference type="RefSeq" id="WP_070364862.1">
    <property type="nucleotide sequence ID" value="NZ_CP016070.1"/>
</dbReference>
<dbReference type="PATRIC" id="fig|1855411.3.peg.965"/>
<proteinExistence type="predicted"/>
<dbReference type="EMBL" id="CP016070">
    <property type="protein sequence ID" value="AOW80146.1"/>
    <property type="molecule type" value="Genomic_DNA"/>
</dbReference>
<protein>
    <submittedName>
        <fullName evidence="2">Uncharacterized protein</fullName>
    </submittedName>
</protein>
<feature type="region of interest" description="Disordered" evidence="1">
    <location>
        <begin position="49"/>
        <end position="69"/>
    </location>
</feature>
<name>A0A1D8S464_9EURY</name>
<evidence type="ECO:0000313" key="3">
    <source>
        <dbReference type="Proteomes" id="UP000185608"/>
    </source>
</evidence>
<dbReference type="Pfam" id="PF19121">
    <property type="entry name" value="DUF5805"/>
    <property type="match status" value="1"/>
</dbReference>
<dbReference type="InterPro" id="IPR043828">
    <property type="entry name" value="DUF5805"/>
</dbReference>
<accession>A0A1D8S464</accession>
<reference evidence="2 3" key="1">
    <citation type="submission" date="2016-06" db="EMBL/GenBank/DDBJ databases">
        <title>Discovery of anaerobic lithoheterotrophic haloarchaeon capable of sulfur respiration by hydrogen and formate.</title>
        <authorList>
            <person name="Sorokin D.Y."/>
            <person name="Kublanov I.V."/>
            <person name="Roman P."/>
            <person name="Sinninghe Damste J.S."/>
            <person name="Golyshin P.N."/>
            <person name="Rojo D."/>
            <person name="Ciordia S."/>
            <person name="Mena Md.C."/>
            <person name="Ferrer M."/>
            <person name="Smedile F."/>
            <person name="Messina E."/>
            <person name="La Cono V."/>
            <person name="Yakimov M.M."/>
        </authorList>
    </citation>
    <scope>NUCLEOTIDE SEQUENCE [LARGE SCALE GENOMIC DNA]</scope>
    <source>
        <strain evidence="2 3">HTSR1</strain>
    </source>
</reference>
<sequence>MSNSEQETDRSAVTTYVPAYQKSTWADHADELGMTQSEFVRTMVQAGRRGFGDTEPDLTQSSDANPRGNVRETVLQALGSNGPLSWEELLETVTDELESQLEKALIDLQEDGQIGHRPRDGTYTLQDEP</sequence>
<organism evidence="2 3">
    <name type="scientific">Halodesulfurarchaeum formicicum</name>
    <dbReference type="NCBI Taxonomy" id="1873524"/>
    <lineage>
        <taxon>Archaea</taxon>
        <taxon>Methanobacteriati</taxon>
        <taxon>Methanobacteriota</taxon>
        <taxon>Stenosarchaea group</taxon>
        <taxon>Halobacteria</taxon>
        <taxon>Halobacteriales</taxon>
        <taxon>Halobacteriaceae</taxon>
        <taxon>Halodesulfurarchaeum</taxon>
    </lineage>
</organism>
<dbReference type="GeneID" id="29828962"/>
<dbReference type="Proteomes" id="UP000185608">
    <property type="component" value="Chromosome"/>
</dbReference>
<dbReference type="STRING" id="1873524.HSR6_0993"/>
<dbReference type="AlphaFoldDB" id="A0A1D8S464"/>